<organism evidence="1 2">
    <name type="scientific">Colletotrichum truncatum</name>
    <name type="common">Anthracnose fungus</name>
    <name type="synonym">Colletotrichum capsici</name>
    <dbReference type="NCBI Taxonomy" id="5467"/>
    <lineage>
        <taxon>Eukaryota</taxon>
        <taxon>Fungi</taxon>
        <taxon>Dikarya</taxon>
        <taxon>Ascomycota</taxon>
        <taxon>Pezizomycotina</taxon>
        <taxon>Sordariomycetes</taxon>
        <taxon>Hypocreomycetidae</taxon>
        <taxon>Glomerellales</taxon>
        <taxon>Glomerellaceae</taxon>
        <taxon>Colletotrichum</taxon>
        <taxon>Colletotrichum truncatum species complex</taxon>
    </lineage>
</organism>
<evidence type="ECO:0000313" key="1">
    <source>
        <dbReference type="EMBL" id="KAL0942008.1"/>
    </source>
</evidence>
<proteinExistence type="predicted"/>
<dbReference type="EMBL" id="VUJX02000002">
    <property type="protein sequence ID" value="KAL0942008.1"/>
    <property type="molecule type" value="Genomic_DNA"/>
</dbReference>
<reference evidence="1 2" key="1">
    <citation type="journal article" date="2020" name="Phytopathology">
        <title>Genome Sequence Resources of Colletotrichum truncatum, C. plurivorum, C. musicola, and C. sojae: Four Species Pathogenic to Soybean (Glycine max).</title>
        <authorList>
            <person name="Rogerio F."/>
            <person name="Boufleur T.R."/>
            <person name="Ciampi-Guillardi M."/>
            <person name="Sukno S.A."/>
            <person name="Thon M.R."/>
            <person name="Massola Junior N.S."/>
            <person name="Baroncelli R."/>
        </authorList>
    </citation>
    <scope>NUCLEOTIDE SEQUENCE [LARGE SCALE GENOMIC DNA]</scope>
    <source>
        <strain evidence="1 2">CMES1059</strain>
    </source>
</reference>
<evidence type="ECO:0000313" key="2">
    <source>
        <dbReference type="Proteomes" id="UP000805649"/>
    </source>
</evidence>
<keyword evidence="2" id="KW-1185">Reference proteome</keyword>
<name>A0ACC3ZD04_COLTU</name>
<protein>
    <submittedName>
        <fullName evidence="1">Beta-galactosidase</fullName>
    </submittedName>
</protein>
<accession>A0ACC3ZD04</accession>
<gene>
    <name evidence="1" type="ORF">CTRU02_204771</name>
</gene>
<dbReference type="Proteomes" id="UP000805649">
    <property type="component" value="Unassembled WGS sequence"/>
</dbReference>
<sequence length="903" mass="100609">MLFRLSLLLCLSVGITEALVADRRSTAGPCHQSNAREKIRLHTGWRFWRSESIPDGVVYEKRSDANDDTLVELKPWIMPIANEFIQNPADRHETPSTEPDVNIPYVSPTFNDAAWENVTVPHDWAIKMPFLEGENPIIPPAMGQLPVHGVGWYRHNLLIRGDANDTIYYLDLDGGMSYPMVWINGHLVGGWPFGYNSFRLNISPYLVEGDNIVAIRTENPAGPSSRWYPGAGLYRNVWLTKVAPVHVAHWGTTITSQEVSKDSATVDLSIKIQSVQPEQQDLAVTIVTEVFEIDLETNQRRETPSASFPPKTVKIRGSQTLVNDSIIIKSPKLWGPPPAQTPNLHVAVTSLYAGSEAKKAQLFDTYETVFGIRSLTFDPNRGVLINGEHVYLQGANHHHDLGALGAAYNHRAAERQLEILQEVGVNALRMSHNPPAPELLDLADRMGFLVMNEIFDSWSDGKSALDFHLIFDDWKEPDLRALIRRDRNHPSVISWSYGNEVKEQVGNDALAANISIHLRDICREEDPTRLSTAALNRSPPSSLLAKTLDLISLNYQGEGIRHGPAYANLTGTRTAPQYAAFHEAFPDKVITSSEFGSSLSLRGSFSFPVTPYDSAPLNETSGSIPNEYGVSAYELYTAGAGSSPDRVFHAQDEHPYVSGGFVWTGWDYIGEPYFYKGIRSGYWGIVDLAGFKKERFWLYQSRWRPDLPMAHIVPHWNWPDRVGENTPVHVFSSADEAELFVNGESKGRRSRESDPGFYRFKWDEIKYEPGEVRVVTYKDGKEWATDLVKTTGNAKKLRLKPDRSKVVADDEDLSFVTIEIVDDDGNVVPLANNKVKLSVSSGPGEIVATDNGHPADFTPFPSLERNAFHGLLLAVIRAGAIGRTTITAQSEGLESAELSLEFV</sequence>
<comment type="caution">
    <text evidence="1">The sequence shown here is derived from an EMBL/GenBank/DDBJ whole genome shotgun (WGS) entry which is preliminary data.</text>
</comment>